<keyword evidence="8 16" id="KW-1133">Transmembrane helix</keyword>
<dbReference type="InterPro" id="IPR013106">
    <property type="entry name" value="Ig_V-set"/>
</dbReference>
<evidence type="ECO:0000256" key="12">
    <source>
        <dbReference type="ARBA" id="ARBA00023180"/>
    </source>
</evidence>
<dbReference type="AlphaFoldDB" id="V9LGN8"/>
<evidence type="ECO:0000256" key="15">
    <source>
        <dbReference type="SAM" id="MobiDB-lite"/>
    </source>
</evidence>
<evidence type="ECO:0000256" key="11">
    <source>
        <dbReference type="ARBA" id="ARBA00023170"/>
    </source>
</evidence>
<evidence type="ECO:0000256" key="16">
    <source>
        <dbReference type="SAM" id="Phobius"/>
    </source>
</evidence>
<dbReference type="InterPro" id="IPR036179">
    <property type="entry name" value="Ig-like_dom_sf"/>
</dbReference>
<keyword evidence="5 16" id="KW-0812">Transmembrane</keyword>
<evidence type="ECO:0000313" key="18">
    <source>
        <dbReference type="EMBL" id="AFP11959.1"/>
    </source>
</evidence>
<comment type="similarity">
    <text evidence="2">Belongs to the natural cytotoxicity receptor (NCR) family.</text>
</comment>
<dbReference type="InterPro" id="IPR007110">
    <property type="entry name" value="Ig-like_dom"/>
</dbReference>
<keyword evidence="13" id="KW-0393">Immunoglobulin domain</keyword>
<dbReference type="SUPFAM" id="SSF48726">
    <property type="entry name" value="Immunoglobulin"/>
    <property type="match status" value="1"/>
</dbReference>
<dbReference type="GO" id="GO:0030101">
    <property type="term" value="P:natural killer cell activation"/>
    <property type="evidence" value="ECO:0007669"/>
    <property type="project" value="TreeGrafter"/>
</dbReference>
<evidence type="ECO:0000259" key="17">
    <source>
        <dbReference type="PROSITE" id="PS50835"/>
    </source>
</evidence>
<dbReference type="InterPro" id="IPR043226">
    <property type="entry name" value="NCR3"/>
</dbReference>
<feature type="transmembrane region" description="Helical" evidence="16">
    <location>
        <begin position="123"/>
        <end position="144"/>
    </location>
</feature>
<evidence type="ECO:0000256" key="6">
    <source>
        <dbReference type="ARBA" id="ARBA00022729"/>
    </source>
</evidence>
<evidence type="ECO:0000256" key="10">
    <source>
        <dbReference type="ARBA" id="ARBA00023157"/>
    </source>
</evidence>
<evidence type="ECO:0000256" key="8">
    <source>
        <dbReference type="ARBA" id="ARBA00022989"/>
    </source>
</evidence>
<evidence type="ECO:0000256" key="4">
    <source>
        <dbReference type="ARBA" id="ARBA00022475"/>
    </source>
</evidence>
<dbReference type="InterPro" id="IPR013783">
    <property type="entry name" value="Ig-like_fold"/>
</dbReference>
<feature type="domain" description="Ig-like" evidence="17">
    <location>
        <begin position="9"/>
        <end position="99"/>
    </location>
</feature>
<keyword evidence="12" id="KW-0325">Glycoprotein</keyword>
<dbReference type="GO" id="GO:0002429">
    <property type="term" value="P:immune response-activating cell surface receptor signaling pathway"/>
    <property type="evidence" value="ECO:0007669"/>
    <property type="project" value="InterPro"/>
</dbReference>
<dbReference type="PANTHER" id="PTHR47904:SF1">
    <property type="entry name" value="NATURAL CYTOTOXICITY TRIGGERING RECEPTOR 3"/>
    <property type="match status" value="1"/>
</dbReference>
<dbReference type="InterPro" id="IPR003599">
    <property type="entry name" value="Ig_sub"/>
</dbReference>
<dbReference type="Pfam" id="PF07686">
    <property type="entry name" value="V-set"/>
    <property type="match status" value="1"/>
</dbReference>
<dbReference type="PROSITE" id="PS50835">
    <property type="entry name" value="IG_LIKE"/>
    <property type="match status" value="1"/>
</dbReference>
<evidence type="ECO:0000256" key="7">
    <source>
        <dbReference type="ARBA" id="ARBA00022859"/>
    </source>
</evidence>
<evidence type="ECO:0000256" key="1">
    <source>
        <dbReference type="ARBA" id="ARBA00004251"/>
    </source>
</evidence>
<dbReference type="CDD" id="cd00099">
    <property type="entry name" value="IgV"/>
    <property type="match status" value="1"/>
</dbReference>
<evidence type="ECO:0000256" key="13">
    <source>
        <dbReference type="ARBA" id="ARBA00023319"/>
    </source>
</evidence>
<keyword evidence="10" id="KW-1015">Disulfide bond</keyword>
<evidence type="ECO:0000256" key="14">
    <source>
        <dbReference type="ARBA" id="ARBA00032296"/>
    </source>
</evidence>
<dbReference type="SMART" id="SM00406">
    <property type="entry name" value="IGv"/>
    <property type="match status" value="1"/>
</dbReference>
<evidence type="ECO:0000256" key="2">
    <source>
        <dbReference type="ARBA" id="ARBA00006531"/>
    </source>
</evidence>
<keyword evidence="11" id="KW-0675">Receptor</keyword>
<evidence type="ECO:0000256" key="5">
    <source>
        <dbReference type="ARBA" id="ARBA00022692"/>
    </source>
</evidence>
<reference evidence="18" key="1">
    <citation type="journal article" date="2014" name="Nature">
        <title>Elephant shark genome provides unique insights into gnathostome evolution.</title>
        <authorList>
            <consortium name="International Elephant Shark Genome Sequencing Consortium"/>
            <person name="Venkatesh B."/>
            <person name="Lee A.P."/>
            <person name="Ravi V."/>
            <person name="Maurya A.K."/>
            <person name="Lian M.M."/>
            <person name="Swann J.B."/>
            <person name="Ohta Y."/>
            <person name="Flajnik M.F."/>
            <person name="Sutoh Y."/>
            <person name="Kasahara M."/>
            <person name="Hoon S."/>
            <person name="Gangu V."/>
            <person name="Roy S.W."/>
            <person name="Irimia M."/>
            <person name="Korzh V."/>
            <person name="Kondrychyn I."/>
            <person name="Lim Z.W."/>
            <person name="Tay B.H."/>
            <person name="Tohari S."/>
            <person name="Kong K.W."/>
            <person name="Ho S."/>
            <person name="Lorente-Galdos B."/>
            <person name="Quilez J."/>
            <person name="Marques-Bonet T."/>
            <person name="Raney B.J."/>
            <person name="Ingham P.W."/>
            <person name="Tay A."/>
            <person name="Hillier L.W."/>
            <person name="Minx P."/>
            <person name="Boehm T."/>
            <person name="Wilson R.K."/>
            <person name="Brenner S."/>
            <person name="Warren W.C."/>
        </authorList>
    </citation>
    <scope>NUCLEOTIDE SEQUENCE</scope>
    <source>
        <tissue evidence="18">Brain</tissue>
    </source>
</reference>
<feature type="non-terminal residue" evidence="18">
    <location>
        <position position="1"/>
    </location>
</feature>
<evidence type="ECO:0000256" key="3">
    <source>
        <dbReference type="ARBA" id="ARBA00019135"/>
    </source>
</evidence>
<keyword evidence="4" id="KW-1003">Cell membrane</keyword>
<organism evidence="18">
    <name type="scientific">Callorhinchus milii</name>
    <name type="common">Ghost shark</name>
    <dbReference type="NCBI Taxonomy" id="7868"/>
    <lineage>
        <taxon>Eukaryota</taxon>
        <taxon>Metazoa</taxon>
        <taxon>Chordata</taxon>
        <taxon>Craniata</taxon>
        <taxon>Vertebrata</taxon>
        <taxon>Chondrichthyes</taxon>
        <taxon>Holocephali</taxon>
        <taxon>Chimaeriformes</taxon>
        <taxon>Callorhinchidae</taxon>
        <taxon>Callorhinchus</taxon>
    </lineage>
</organism>
<dbReference type="PANTHER" id="PTHR47904">
    <property type="entry name" value="NATURAL CYTOTOXICITY TRIGGERING RECEPTOR 3"/>
    <property type="match status" value="1"/>
</dbReference>
<dbReference type="GO" id="GO:0005886">
    <property type="term" value="C:plasma membrane"/>
    <property type="evidence" value="ECO:0007669"/>
    <property type="project" value="UniProtKB-SubCell"/>
</dbReference>
<dbReference type="SMART" id="SM00409">
    <property type="entry name" value="IG"/>
    <property type="match status" value="1"/>
</dbReference>
<dbReference type="Gene3D" id="2.60.40.10">
    <property type="entry name" value="Immunoglobulins"/>
    <property type="match status" value="1"/>
</dbReference>
<keyword evidence="7" id="KW-0391">Immunity</keyword>
<dbReference type="GO" id="GO:0045954">
    <property type="term" value="P:positive regulation of natural killer cell mediated cytotoxicity"/>
    <property type="evidence" value="ECO:0007669"/>
    <property type="project" value="InterPro"/>
</dbReference>
<keyword evidence="9 16" id="KW-0472">Membrane</keyword>
<accession>V9LGN8</accession>
<name>V9LGN8_CALMI</name>
<proteinExistence type="evidence at transcript level"/>
<protein>
    <recommendedName>
        <fullName evidence="3">Natural cytotoxicity triggering receptor 3</fullName>
    </recommendedName>
    <alternativeName>
        <fullName evidence="14">Natural killer cell p30-related protein</fullName>
    </alternativeName>
</protein>
<feature type="region of interest" description="Disordered" evidence="15">
    <location>
        <begin position="156"/>
        <end position="193"/>
    </location>
</feature>
<dbReference type="EMBL" id="JW879442">
    <property type="protein sequence ID" value="AFP11959.1"/>
    <property type="molecule type" value="mRNA"/>
</dbReference>
<sequence>PDWVCRAVGQAVELGCTYTGPRGVGGYTWVRGGKTGQPVSSHTGALRGRVSGSSGEDFKTKGDASINITDLVLDDSGFYYCKVAMVGLEEVYGAGTTLTVRRRECEDNAKGGREREDETTLPVWGGTMAVVGVLTVTVIVAVVCRKMRDPGAAVRCVRTGQTESDSRRGRGSPPLGAAGSVGTKHGTRYERRK</sequence>
<keyword evidence="6" id="KW-0732">Signal</keyword>
<comment type="subcellular location">
    <subcellularLocation>
        <location evidence="1">Cell membrane</location>
        <topology evidence="1">Single-pass type I membrane protein</topology>
    </subcellularLocation>
</comment>
<evidence type="ECO:0000256" key="9">
    <source>
        <dbReference type="ARBA" id="ARBA00023136"/>
    </source>
</evidence>